<sequence>MLATRGGLDNLSDTGGRDSEKNDAIGVFGSSLAGSIVSCQLSAGSSPPTHPPRGANAMAPWNGLIERLRPKSYGRKHPLILINGLAEQHESWFRNRRFWSRYFDVHTPNILVYDGAALHRRIEKKEPITVDYLVDQLYLYVDQFVQNPPYHLVASSLGGKVAVEFAVRYPELVDRVVLLCPSGMGDEEKLPIMEGVRKQDMYTVVKSVFHRTRTVDRDIVKYYKLAINSRKWKTGLLRTVRGTLEYTVRAKMKDVRAMTLLVTGDKDRICDPATAEQAAHELPNGHFLSIPNCGHAPQIERHWLINRLVVHYLTAPNPTAKPRWTKLLLAKPTRASK</sequence>
<protein>
    <submittedName>
        <fullName evidence="3">2-hydroxy-6-oxo-6-phenylhexa-2,4-dienoate hydrolase</fullName>
    </submittedName>
</protein>
<dbReference type="Proteomes" id="UP000214646">
    <property type="component" value="Unassembled WGS sequence"/>
</dbReference>
<dbReference type="InterPro" id="IPR029058">
    <property type="entry name" value="AB_hydrolase_fold"/>
</dbReference>
<gene>
    <name evidence="3" type="ORF">FRUB_10383</name>
</gene>
<evidence type="ECO:0000313" key="4">
    <source>
        <dbReference type="Proteomes" id="UP000214646"/>
    </source>
</evidence>
<reference evidence="4" key="1">
    <citation type="submission" date="2017-06" db="EMBL/GenBank/DDBJ databases">
        <title>Genome analysis of Fimbriiglobus ruber SP5, the first member of the order Planctomycetales with confirmed chitinolytic capability.</title>
        <authorList>
            <person name="Ravin N.V."/>
            <person name="Rakitin A.L."/>
            <person name="Ivanova A.A."/>
            <person name="Beletsky A.V."/>
            <person name="Kulichevskaya I.S."/>
            <person name="Mardanov A.V."/>
            <person name="Dedysh S.N."/>
        </authorList>
    </citation>
    <scope>NUCLEOTIDE SEQUENCE [LARGE SCALE GENOMIC DNA]</scope>
    <source>
        <strain evidence="4">SP5</strain>
    </source>
</reference>
<organism evidence="3 4">
    <name type="scientific">Fimbriiglobus ruber</name>
    <dbReference type="NCBI Taxonomy" id="1908690"/>
    <lineage>
        <taxon>Bacteria</taxon>
        <taxon>Pseudomonadati</taxon>
        <taxon>Planctomycetota</taxon>
        <taxon>Planctomycetia</taxon>
        <taxon>Gemmatales</taxon>
        <taxon>Gemmataceae</taxon>
        <taxon>Fimbriiglobus</taxon>
    </lineage>
</organism>
<dbReference type="PANTHER" id="PTHR43689:SF8">
    <property type="entry name" value="ALPHA_BETA-HYDROLASES SUPERFAMILY PROTEIN"/>
    <property type="match status" value="1"/>
</dbReference>
<dbReference type="EMBL" id="NIDE01000020">
    <property type="protein sequence ID" value="OWK34412.1"/>
    <property type="molecule type" value="Genomic_DNA"/>
</dbReference>
<evidence type="ECO:0000256" key="1">
    <source>
        <dbReference type="SAM" id="MobiDB-lite"/>
    </source>
</evidence>
<dbReference type="GO" id="GO:0016787">
    <property type="term" value="F:hydrolase activity"/>
    <property type="evidence" value="ECO:0007669"/>
    <property type="project" value="UniProtKB-KW"/>
</dbReference>
<dbReference type="SUPFAM" id="SSF53474">
    <property type="entry name" value="alpha/beta-Hydrolases"/>
    <property type="match status" value="1"/>
</dbReference>
<dbReference type="PANTHER" id="PTHR43689">
    <property type="entry name" value="HYDROLASE"/>
    <property type="match status" value="1"/>
</dbReference>
<proteinExistence type="predicted"/>
<dbReference type="Pfam" id="PF12697">
    <property type="entry name" value="Abhydrolase_6"/>
    <property type="match status" value="1"/>
</dbReference>
<evidence type="ECO:0000313" key="3">
    <source>
        <dbReference type="EMBL" id="OWK34412.1"/>
    </source>
</evidence>
<dbReference type="AlphaFoldDB" id="A0A225CYU6"/>
<feature type="region of interest" description="Disordered" evidence="1">
    <location>
        <begin position="1"/>
        <end position="22"/>
    </location>
</feature>
<accession>A0A225CYU6</accession>
<keyword evidence="3" id="KW-0378">Hydrolase</keyword>
<dbReference type="InterPro" id="IPR000073">
    <property type="entry name" value="AB_hydrolase_1"/>
</dbReference>
<keyword evidence="4" id="KW-1185">Reference proteome</keyword>
<feature type="domain" description="AB hydrolase-1" evidence="2">
    <location>
        <begin position="79"/>
        <end position="301"/>
    </location>
</feature>
<name>A0A225CYU6_9BACT</name>
<comment type="caution">
    <text evidence="3">The sequence shown here is derived from an EMBL/GenBank/DDBJ whole genome shotgun (WGS) entry which is preliminary data.</text>
</comment>
<dbReference type="Gene3D" id="3.40.50.1820">
    <property type="entry name" value="alpha/beta hydrolase"/>
    <property type="match status" value="1"/>
</dbReference>
<dbReference type="PRINTS" id="PR00111">
    <property type="entry name" value="ABHYDROLASE"/>
</dbReference>
<evidence type="ECO:0000259" key="2">
    <source>
        <dbReference type="Pfam" id="PF12697"/>
    </source>
</evidence>